<evidence type="ECO:0000259" key="2">
    <source>
        <dbReference type="PROSITE" id="PS51806"/>
    </source>
</evidence>
<dbReference type="PANTHER" id="PTHR46354:SF7">
    <property type="entry name" value="PROTEIN DOG1-LIKE 1"/>
    <property type="match status" value="1"/>
</dbReference>
<dbReference type="PANTHER" id="PTHR46354">
    <property type="entry name" value="DOG1 DOMAIN-CONTAINING PROTEIN"/>
    <property type="match status" value="1"/>
</dbReference>
<dbReference type="PROSITE" id="PS51806">
    <property type="entry name" value="DOG1"/>
    <property type="match status" value="1"/>
</dbReference>
<dbReference type="AlphaFoldDB" id="A0A6V7PUJ1"/>
<dbReference type="InterPro" id="IPR025422">
    <property type="entry name" value="TGA_domain"/>
</dbReference>
<organism evidence="3">
    <name type="scientific">Ananas comosus var. bracteatus</name>
    <name type="common">red pineapple</name>
    <dbReference type="NCBI Taxonomy" id="296719"/>
    <lineage>
        <taxon>Eukaryota</taxon>
        <taxon>Viridiplantae</taxon>
        <taxon>Streptophyta</taxon>
        <taxon>Embryophyta</taxon>
        <taxon>Tracheophyta</taxon>
        <taxon>Spermatophyta</taxon>
        <taxon>Magnoliopsida</taxon>
        <taxon>Liliopsida</taxon>
        <taxon>Poales</taxon>
        <taxon>Bromeliaceae</taxon>
        <taxon>Bromelioideae</taxon>
        <taxon>Ananas</taxon>
    </lineage>
</organism>
<feature type="region of interest" description="Disordered" evidence="1">
    <location>
        <begin position="173"/>
        <end position="193"/>
    </location>
</feature>
<dbReference type="GO" id="GO:0043565">
    <property type="term" value="F:sequence-specific DNA binding"/>
    <property type="evidence" value="ECO:0007669"/>
    <property type="project" value="InterPro"/>
</dbReference>
<proteinExistence type="predicted"/>
<evidence type="ECO:0000313" key="3">
    <source>
        <dbReference type="EMBL" id="CAD1834393.1"/>
    </source>
</evidence>
<dbReference type="InterPro" id="IPR051886">
    <property type="entry name" value="Seed_Dev/Stress_Resp_Reg"/>
</dbReference>
<evidence type="ECO:0000256" key="1">
    <source>
        <dbReference type="SAM" id="MobiDB-lite"/>
    </source>
</evidence>
<feature type="domain" description="DOG1" evidence="2">
    <location>
        <begin position="2"/>
        <end position="268"/>
    </location>
</feature>
<gene>
    <name evidence="3" type="ORF">CB5_LOCUS17604</name>
</gene>
<name>A0A6V7PUJ1_ANACO</name>
<reference evidence="3" key="1">
    <citation type="submission" date="2020-07" db="EMBL/GenBank/DDBJ databases">
        <authorList>
            <person name="Lin J."/>
        </authorList>
    </citation>
    <scope>NUCLEOTIDE SEQUENCE</scope>
</reference>
<sequence length="272" mass="29510">MESPYISSYEQWIRSQESDLRDLTTAAAEATSDVELQGRVDRSLRLYEEYAARRRALAAADGPTFFCPPWCSAFENAVLWMGGCRPTLAIRLLYSLSGLDLEARLDDFLRGLVHAPRGGLMALSARQINLVNELHCRTLREEDRLSARLATLHEDVADAPLLPLVIKDVRTSASAPGSPSAGGGGNAAAAAAADGGRGWSGEEAAAAAMESYAGRLAGLVEEGDRLRVATVRALTTEILRPRQAVELLVAAKQLHLTVHDWGRRRDLHRVSV</sequence>
<dbReference type="EMBL" id="LR862152">
    <property type="protein sequence ID" value="CAD1834393.1"/>
    <property type="molecule type" value="Genomic_DNA"/>
</dbReference>
<dbReference type="GO" id="GO:0006351">
    <property type="term" value="P:DNA-templated transcription"/>
    <property type="evidence" value="ECO:0007669"/>
    <property type="project" value="InterPro"/>
</dbReference>
<protein>
    <recommendedName>
        <fullName evidence="2">DOG1 domain-containing protein</fullName>
    </recommendedName>
</protein>
<dbReference type="Pfam" id="PF14144">
    <property type="entry name" value="DOG1"/>
    <property type="match status" value="1"/>
</dbReference>
<accession>A0A6V7PUJ1</accession>